<dbReference type="Pfam" id="PF26082">
    <property type="entry name" value="zf-C2H2_AcuF"/>
    <property type="match status" value="1"/>
</dbReference>
<protein>
    <recommendedName>
        <fullName evidence="2">Oxidoreductase acuF-like C2H2 type zinc-finger domain-containing protein</fullName>
    </recommendedName>
</protein>
<gene>
    <name evidence="3" type="ORF">TWF102_009721</name>
</gene>
<dbReference type="PANTHER" id="PTHR46082">
    <property type="entry name" value="ATP/GTP-BINDING PROTEIN-RELATED"/>
    <property type="match status" value="1"/>
</dbReference>
<feature type="region of interest" description="Disordered" evidence="1">
    <location>
        <begin position="533"/>
        <end position="553"/>
    </location>
</feature>
<name>A0A7C8N7Z0_ORBOL</name>
<proteinExistence type="predicted"/>
<dbReference type="PANTHER" id="PTHR46082:SF11">
    <property type="entry name" value="AAA+ ATPASE DOMAIN-CONTAINING PROTEIN-RELATED"/>
    <property type="match status" value="1"/>
</dbReference>
<accession>A0A7C8N7Z0</accession>
<evidence type="ECO:0000313" key="3">
    <source>
        <dbReference type="EMBL" id="KAF3089229.1"/>
    </source>
</evidence>
<dbReference type="Proteomes" id="UP000475325">
    <property type="component" value="Unassembled WGS sequence"/>
</dbReference>
<dbReference type="Gene3D" id="3.40.50.1580">
    <property type="entry name" value="Nucleoside phosphorylase domain"/>
    <property type="match status" value="1"/>
</dbReference>
<dbReference type="InterPro" id="IPR035994">
    <property type="entry name" value="Nucleoside_phosphorylase_sf"/>
</dbReference>
<feature type="domain" description="Oxidoreductase acuF-like C2H2 type zinc-finger" evidence="2">
    <location>
        <begin position="376"/>
        <end position="405"/>
    </location>
</feature>
<organism evidence="3 4">
    <name type="scientific">Orbilia oligospora</name>
    <name type="common">Nematode-trapping fungus</name>
    <name type="synonym">Arthrobotrys oligospora</name>
    <dbReference type="NCBI Taxonomy" id="2813651"/>
    <lineage>
        <taxon>Eukaryota</taxon>
        <taxon>Fungi</taxon>
        <taxon>Dikarya</taxon>
        <taxon>Ascomycota</taxon>
        <taxon>Pezizomycotina</taxon>
        <taxon>Orbiliomycetes</taxon>
        <taxon>Orbiliales</taxon>
        <taxon>Orbiliaceae</taxon>
        <taxon>Orbilia</taxon>
    </lineage>
</organism>
<dbReference type="EMBL" id="WIQW01000067">
    <property type="protein sequence ID" value="KAF3089229.1"/>
    <property type="molecule type" value="Genomic_DNA"/>
</dbReference>
<evidence type="ECO:0000259" key="2">
    <source>
        <dbReference type="Pfam" id="PF26082"/>
    </source>
</evidence>
<evidence type="ECO:0000313" key="4">
    <source>
        <dbReference type="Proteomes" id="UP000475325"/>
    </source>
</evidence>
<comment type="caution">
    <text evidence="3">The sequence shown here is derived from an EMBL/GenBank/DDBJ whole genome shotgun (WGS) entry which is preliminary data.</text>
</comment>
<dbReference type="InterPro" id="IPR058925">
    <property type="entry name" value="zf-C2H2_AcuF"/>
</dbReference>
<dbReference type="GO" id="GO:0003824">
    <property type="term" value="F:catalytic activity"/>
    <property type="evidence" value="ECO:0007669"/>
    <property type="project" value="InterPro"/>
</dbReference>
<dbReference type="AlphaFoldDB" id="A0A7C8N7Z0"/>
<sequence length="908" mass="101527">MESRTPAPTLRSIGFQTKKLFKDAIINASALNAEDVASDDPFETQLAAEANRFGLWAMNLGVFAPDHGSLDYRVRDAETIRGMLETFLISLNTSLNRVLAYCSSSSNDLVRKNGGDESLEEDLSGSESSEDGWNEFDESTSSNLTLLLDGVRGPLDRLYKLSTWIRNPSSRSISSKVRSHKHIDPETEIDFLKEVESFEIDYIRSVFFQYRISKIRADGQSHEGIDEGKLTPDTPTASEEIHLDDSELSLINRLARANVRRRQRFSYWRKHQEKLALYADFDGPQDPEVQIGNNIEAAATSQNFGLKQNDKIAGLVAVPPDFGSVTTATRLNIPQLAVFKDDFSAVSVSKYTPSNWLPDNETLEFPEPPSSESSDKEFECPYCFTICRKALLKSDAWKAHLIHDLQPYICTYKDCTSGDNLYDDRGEWIQHESLIHRRVFHCAMHRSEIFLSRKDFEDHIQDGHLNPDNENPVALILQASQSTSIVPDRCCPICLLSVEKLDALTKHIALHLERFSLFSLPRDIYIDSAEENEKASELSKKANPNPRGSRDGDFEEDQVLIFGEEKEINDLEEKSAEGEVSDIPSESSSKAAKHKSEPQTRLKYDDYKVGWVCCKHVEFAAARVMLDEEHPRLLDHDYIDDSMYIVGRIGSHNTVIACSGEDNTPHAADMAITMLRTFTSIRFILMVGIGAGVPSENDIRLGDVVVGANIIQWDIKLDGKIKMTSSSRAPAVLVTALSHQRAKAKLYGHGGILKHISDGLTRHPQKTSMYSRPKPSTDVLYAPDYKHNADNYTCERCDPTRIIPRLQRGSGGASIEIHYGSIASSNRMVNNGVERNSICAKLGDILCLDIGLAGLMDVIPFLAIRGICNYSDSHRNDIWEPYASITAASVAKDILMIVPEGDIRKTSR</sequence>
<evidence type="ECO:0000256" key="1">
    <source>
        <dbReference type="SAM" id="MobiDB-lite"/>
    </source>
</evidence>
<reference evidence="3 4" key="1">
    <citation type="submission" date="2019-06" db="EMBL/GenBank/DDBJ databases">
        <authorList>
            <person name="Palmer J.M."/>
        </authorList>
    </citation>
    <scope>NUCLEOTIDE SEQUENCE [LARGE SCALE GENOMIC DNA]</scope>
    <source>
        <strain evidence="3 4">TWF102</strain>
    </source>
</reference>
<dbReference type="SUPFAM" id="SSF53167">
    <property type="entry name" value="Purine and uridine phosphorylases"/>
    <property type="match status" value="1"/>
</dbReference>
<feature type="region of interest" description="Disordered" evidence="1">
    <location>
        <begin position="112"/>
        <end position="136"/>
    </location>
</feature>
<dbReference type="InterPro" id="IPR053137">
    <property type="entry name" value="NLR-like"/>
</dbReference>
<feature type="compositionally biased region" description="Acidic residues" evidence="1">
    <location>
        <begin position="117"/>
        <end position="136"/>
    </location>
</feature>
<feature type="region of interest" description="Disordered" evidence="1">
    <location>
        <begin position="571"/>
        <end position="597"/>
    </location>
</feature>
<dbReference type="GO" id="GO:0009116">
    <property type="term" value="P:nucleoside metabolic process"/>
    <property type="evidence" value="ECO:0007669"/>
    <property type="project" value="InterPro"/>
</dbReference>